<proteinExistence type="inferred from homology"/>
<feature type="transmembrane region" description="Helical" evidence="9">
    <location>
        <begin position="73"/>
        <end position="92"/>
    </location>
</feature>
<comment type="caution">
    <text evidence="10">The sequence shown here is derived from an EMBL/GenBank/DDBJ whole genome shotgun (WGS) entry which is preliminary data.</text>
</comment>
<dbReference type="PANTHER" id="PTHR36835">
    <property type="entry name" value="CYTOCHROME BO(3) UBIQUINOL OXIDASE SUBUNIT 4"/>
    <property type="match status" value="1"/>
</dbReference>
<dbReference type="OrthoDB" id="2361460at2"/>
<sequence length="119" mass="12825">MSSEHSEGFPKKHIVGFIASIVLTIVAAWAALSSGLPTPWIITAIMVLAVIQACIQLFMFMHMTETDSGGIQVGNMLQAFFVAAVVVAGSIWTMSFGYSHNHDGGGNDAEMENHEDMDH</sequence>
<evidence type="ECO:0000256" key="5">
    <source>
        <dbReference type="ARBA" id="ARBA00022692"/>
    </source>
</evidence>
<evidence type="ECO:0000256" key="2">
    <source>
        <dbReference type="ARBA" id="ARBA00004651"/>
    </source>
</evidence>
<keyword evidence="7 9" id="KW-0560">Oxidoreductase</keyword>
<feature type="transmembrane region" description="Helical" evidence="9">
    <location>
        <begin position="12"/>
        <end position="32"/>
    </location>
</feature>
<dbReference type="GO" id="GO:0009319">
    <property type="term" value="C:cytochrome o ubiquinol oxidase complex"/>
    <property type="evidence" value="ECO:0007669"/>
    <property type="project" value="TreeGrafter"/>
</dbReference>
<dbReference type="RefSeq" id="WP_125554464.1">
    <property type="nucleotide sequence ID" value="NZ_JAUSUM010000003.1"/>
</dbReference>
<evidence type="ECO:0000256" key="9">
    <source>
        <dbReference type="RuleBase" id="RU367153"/>
    </source>
</evidence>
<dbReference type="Pfam" id="PF03626">
    <property type="entry name" value="COX4_pro"/>
    <property type="match status" value="1"/>
</dbReference>
<evidence type="ECO:0000256" key="7">
    <source>
        <dbReference type="ARBA" id="ARBA00023002"/>
    </source>
</evidence>
<feature type="transmembrane region" description="Helical" evidence="9">
    <location>
        <begin position="38"/>
        <end position="61"/>
    </location>
</feature>
<keyword evidence="5 9" id="KW-0812">Transmembrane</keyword>
<evidence type="ECO:0000256" key="8">
    <source>
        <dbReference type="ARBA" id="ARBA00023136"/>
    </source>
</evidence>
<dbReference type="Proteomes" id="UP000275076">
    <property type="component" value="Unassembled WGS sequence"/>
</dbReference>
<dbReference type="GO" id="GO:0009486">
    <property type="term" value="F:cytochrome bo3 ubiquinol oxidase activity"/>
    <property type="evidence" value="ECO:0007669"/>
    <property type="project" value="TreeGrafter"/>
</dbReference>
<dbReference type="InterPro" id="IPR005171">
    <property type="entry name" value="Cyt_c_oxidase_su4_prok"/>
</dbReference>
<evidence type="ECO:0000313" key="10">
    <source>
        <dbReference type="EMBL" id="RSL34905.1"/>
    </source>
</evidence>
<comment type="function">
    <text evidence="9">Catalyzes quinol oxidation with the concomitant reduction of oxygen to water.</text>
</comment>
<dbReference type="NCBIfam" id="TIGR02901">
    <property type="entry name" value="QoxD"/>
    <property type="match status" value="1"/>
</dbReference>
<comment type="subcellular location">
    <subcellularLocation>
        <location evidence="2 9">Cell membrane</location>
        <topology evidence="2 9">Multi-pass membrane protein</topology>
    </subcellularLocation>
</comment>
<organism evidence="10 11">
    <name type="scientific">Salibacterium salarium</name>
    <dbReference type="NCBI Taxonomy" id="284579"/>
    <lineage>
        <taxon>Bacteria</taxon>
        <taxon>Bacillati</taxon>
        <taxon>Bacillota</taxon>
        <taxon>Bacilli</taxon>
        <taxon>Bacillales</taxon>
        <taxon>Bacillaceae</taxon>
    </lineage>
</organism>
<evidence type="ECO:0000256" key="6">
    <source>
        <dbReference type="ARBA" id="ARBA00022989"/>
    </source>
</evidence>
<evidence type="ECO:0000256" key="4">
    <source>
        <dbReference type="ARBA" id="ARBA00022475"/>
    </source>
</evidence>
<dbReference type="GO" id="GO:0015990">
    <property type="term" value="P:electron transport coupled proton transport"/>
    <property type="evidence" value="ECO:0007669"/>
    <property type="project" value="TreeGrafter"/>
</dbReference>
<evidence type="ECO:0000256" key="3">
    <source>
        <dbReference type="ARBA" id="ARBA00008079"/>
    </source>
</evidence>
<keyword evidence="8 9" id="KW-0472">Membrane</keyword>
<dbReference type="AlphaFoldDB" id="A0A3R9PBQ7"/>
<protein>
    <recommendedName>
        <fullName evidence="9">Quinol oxidase subunit 4</fullName>
        <ecNumber evidence="9">1.10.3.-</ecNumber>
    </recommendedName>
</protein>
<dbReference type="PANTHER" id="PTHR36835:SF1">
    <property type="entry name" value="CYTOCHROME BO(3) UBIQUINOL OXIDASE SUBUNIT 4"/>
    <property type="match status" value="1"/>
</dbReference>
<dbReference type="InterPro" id="IPR050968">
    <property type="entry name" value="Cytochrome_c_oxidase_bac_sub4"/>
</dbReference>
<keyword evidence="4 9" id="KW-1003">Cell membrane</keyword>
<accession>A0A3R9PBQ7</accession>
<dbReference type="EC" id="1.10.3.-" evidence="9"/>
<name>A0A3R9PBQ7_9BACI</name>
<dbReference type="InterPro" id="IPR014250">
    <property type="entry name" value="QoxD"/>
</dbReference>
<dbReference type="GO" id="GO:0015078">
    <property type="term" value="F:proton transmembrane transporter activity"/>
    <property type="evidence" value="ECO:0007669"/>
    <property type="project" value="TreeGrafter"/>
</dbReference>
<keyword evidence="11" id="KW-1185">Reference proteome</keyword>
<evidence type="ECO:0000313" key="11">
    <source>
        <dbReference type="Proteomes" id="UP000275076"/>
    </source>
</evidence>
<dbReference type="GO" id="GO:0042773">
    <property type="term" value="P:ATP synthesis coupled electron transport"/>
    <property type="evidence" value="ECO:0007669"/>
    <property type="project" value="UniProtKB-UniRule"/>
</dbReference>
<dbReference type="GO" id="GO:0019646">
    <property type="term" value="P:aerobic electron transport chain"/>
    <property type="evidence" value="ECO:0007669"/>
    <property type="project" value="TreeGrafter"/>
</dbReference>
<keyword evidence="6 9" id="KW-1133">Transmembrane helix</keyword>
<dbReference type="GO" id="GO:0016682">
    <property type="term" value="F:oxidoreductase activity, acting on diphenols and related substances as donors, oxygen as acceptor"/>
    <property type="evidence" value="ECO:0007669"/>
    <property type="project" value="UniProtKB-UniRule"/>
</dbReference>
<evidence type="ECO:0000256" key="1">
    <source>
        <dbReference type="ARBA" id="ARBA00000725"/>
    </source>
</evidence>
<dbReference type="EMBL" id="RBVX01000002">
    <property type="protein sequence ID" value="RSL34905.1"/>
    <property type="molecule type" value="Genomic_DNA"/>
</dbReference>
<gene>
    <name evidence="10" type="primary">qoxD</name>
    <name evidence="10" type="ORF">D7Z54_03480</name>
</gene>
<reference evidence="10 11" key="1">
    <citation type="submission" date="2018-10" db="EMBL/GenBank/DDBJ databases">
        <title>Draft genome sequence of Bacillus salarius IM0101, isolated from a hypersaline soil in Inner Mongolia, China.</title>
        <authorList>
            <person name="Yamprayoonswat W."/>
            <person name="Boonvisut S."/>
            <person name="Jumpathong W."/>
            <person name="Sittihan S."/>
            <person name="Ruangsuj P."/>
            <person name="Wanthongcharoen S."/>
            <person name="Thongpramul N."/>
            <person name="Pimmason S."/>
            <person name="Yu B."/>
            <person name="Yasawong M."/>
        </authorList>
    </citation>
    <scope>NUCLEOTIDE SEQUENCE [LARGE SCALE GENOMIC DNA]</scope>
    <source>
        <strain evidence="10 11">IM0101</strain>
    </source>
</reference>
<comment type="similarity">
    <text evidence="3 9">Belongs to the cytochrome c oxidase bacterial subunit 4 family.</text>
</comment>
<dbReference type="GO" id="GO:0005886">
    <property type="term" value="C:plasma membrane"/>
    <property type="evidence" value="ECO:0007669"/>
    <property type="project" value="UniProtKB-SubCell"/>
</dbReference>
<comment type="catalytic activity">
    <reaction evidence="1 9">
        <text>2 a quinol + O2 = 2 a quinone + 2 H2O</text>
        <dbReference type="Rhea" id="RHEA:55376"/>
        <dbReference type="ChEBI" id="CHEBI:15377"/>
        <dbReference type="ChEBI" id="CHEBI:15379"/>
        <dbReference type="ChEBI" id="CHEBI:24646"/>
        <dbReference type="ChEBI" id="CHEBI:132124"/>
    </reaction>
</comment>